<dbReference type="RefSeq" id="WP_144033705.1">
    <property type="nucleotide sequence ID" value="NZ_FZOS01000002.1"/>
</dbReference>
<dbReference type="AlphaFoldDB" id="A0A239CLK0"/>
<evidence type="ECO:0000313" key="3">
    <source>
        <dbReference type="Proteomes" id="UP000198281"/>
    </source>
</evidence>
<keyword evidence="3" id="KW-1185">Reference proteome</keyword>
<keyword evidence="1" id="KW-0472">Membrane</keyword>
<evidence type="ECO:0000256" key="1">
    <source>
        <dbReference type="SAM" id="Phobius"/>
    </source>
</evidence>
<evidence type="ECO:0000313" key="2">
    <source>
        <dbReference type="EMBL" id="SNS20561.1"/>
    </source>
</evidence>
<feature type="transmembrane region" description="Helical" evidence="1">
    <location>
        <begin position="39"/>
        <end position="60"/>
    </location>
</feature>
<reference evidence="3" key="1">
    <citation type="submission" date="2017-06" db="EMBL/GenBank/DDBJ databases">
        <authorList>
            <person name="Varghese N."/>
            <person name="Submissions S."/>
        </authorList>
    </citation>
    <scope>NUCLEOTIDE SEQUENCE [LARGE SCALE GENOMIC DNA]</scope>
    <source>
        <strain evidence="3">LNB2</strain>
    </source>
</reference>
<sequence>MIAFLRRLNLFSLWLMVPALLIAARSALATFTSLDETWPLFDGALDLISFAAACAFHFALGSRLFDAVEPLAISRAAKLLIWLLLAGVLLLTQPPVYVLPFAVLALGSVIVASFALSLLSTAICFVLAALFLPAGVASVDGWADLLDRD</sequence>
<feature type="transmembrane region" description="Helical" evidence="1">
    <location>
        <begin position="72"/>
        <end position="91"/>
    </location>
</feature>
<accession>A0A239CLK0</accession>
<name>A0A239CLK0_9SPHN</name>
<gene>
    <name evidence="2" type="ORF">SAMN06295912_102259</name>
</gene>
<organism evidence="2 3">
    <name type="scientific">Edaphosphingomonas laterariae</name>
    <dbReference type="NCBI Taxonomy" id="861865"/>
    <lineage>
        <taxon>Bacteria</taxon>
        <taxon>Pseudomonadati</taxon>
        <taxon>Pseudomonadota</taxon>
        <taxon>Alphaproteobacteria</taxon>
        <taxon>Sphingomonadales</taxon>
        <taxon>Rhizorhabdaceae</taxon>
        <taxon>Edaphosphingomonas</taxon>
    </lineage>
</organism>
<keyword evidence="1" id="KW-0812">Transmembrane</keyword>
<protein>
    <submittedName>
        <fullName evidence="2">Uncharacterized protein</fullName>
    </submittedName>
</protein>
<keyword evidence="1" id="KW-1133">Transmembrane helix</keyword>
<dbReference type="Proteomes" id="UP000198281">
    <property type="component" value="Unassembled WGS sequence"/>
</dbReference>
<proteinExistence type="predicted"/>
<dbReference type="EMBL" id="FZOS01000002">
    <property type="protein sequence ID" value="SNS20561.1"/>
    <property type="molecule type" value="Genomic_DNA"/>
</dbReference>